<dbReference type="AlphaFoldDB" id="A0A9P7YS38"/>
<dbReference type="PANTHER" id="PTHR41237">
    <property type="entry name" value="37S RIBOSOMAL PROTEIN MRP21, MITOCHONDRIAL"/>
    <property type="match status" value="1"/>
</dbReference>
<proteinExistence type="inferred from homology"/>
<dbReference type="InterPro" id="IPR001911">
    <property type="entry name" value="Ribosomal_bS21"/>
</dbReference>
<evidence type="ECO:0000256" key="2">
    <source>
        <dbReference type="ARBA" id="ARBA00022980"/>
    </source>
</evidence>
<sequence length="92" mass="10755">MPIGYTRPALRLRPSTGRMVSLTPVMEVASAFKKLDIMCARNQVRSDSNRQRFHERPGLKRKRLASERWRRRFGAGFKATVARVKQLRKQGW</sequence>
<dbReference type="GO" id="GO:0070124">
    <property type="term" value="P:mitochondrial translational initiation"/>
    <property type="evidence" value="ECO:0007669"/>
    <property type="project" value="TreeGrafter"/>
</dbReference>
<dbReference type="GO" id="GO:0005763">
    <property type="term" value="C:mitochondrial small ribosomal subunit"/>
    <property type="evidence" value="ECO:0007669"/>
    <property type="project" value="TreeGrafter"/>
</dbReference>
<organism evidence="4 5">
    <name type="scientific">Amylocarpus encephaloides</name>
    <dbReference type="NCBI Taxonomy" id="45428"/>
    <lineage>
        <taxon>Eukaryota</taxon>
        <taxon>Fungi</taxon>
        <taxon>Dikarya</taxon>
        <taxon>Ascomycota</taxon>
        <taxon>Pezizomycotina</taxon>
        <taxon>Leotiomycetes</taxon>
        <taxon>Helotiales</taxon>
        <taxon>Helotiales incertae sedis</taxon>
        <taxon>Amylocarpus</taxon>
    </lineage>
</organism>
<dbReference type="GO" id="GO:0003735">
    <property type="term" value="F:structural constituent of ribosome"/>
    <property type="evidence" value="ECO:0007669"/>
    <property type="project" value="InterPro"/>
</dbReference>
<keyword evidence="2" id="KW-0689">Ribosomal protein</keyword>
<keyword evidence="5" id="KW-1185">Reference proteome</keyword>
<evidence type="ECO:0008006" key="6">
    <source>
        <dbReference type="Google" id="ProtNLM"/>
    </source>
</evidence>
<gene>
    <name evidence="4" type="ORF">BJ875DRAFT_366732</name>
</gene>
<dbReference type="InterPro" id="IPR052837">
    <property type="entry name" value="Mitoribosomal_bS21"/>
</dbReference>
<dbReference type="Pfam" id="PF01165">
    <property type="entry name" value="Ribosomal_S21"/>
    <property type="match status" value="1"/>
</dbReference>
<protein>
    <recommendedName>
        <fullName evidence="6">Ribosomal protein S21</fullName>
    </recommendedName>
</protein>
<evidence type="ECO:0000313" key="4">
    <source>
        <dbReference type="EMBL" id="KAG9238958.1"/>
    </source>
</evidence>
<evidence type="ECO:0000313" key="5">
    <source>
        <dbReference type="Proteomes" id="UP000824998"/>
    </source>
</evidence>
<accession>A0A9P7YS38</accession>
<keyword evidence="3" id="KW-0687">Ribonucleoprotein</keyword>
<reference evidence="4" key="1">
    <citation type="journal article" date="2021" name="IMA Fungus">
        <title>Genomic characterization of three marine fungi, including Emericellopsis atlantica sp. nov. with signatures of a generalist lifestyle and marine biomass degradation.</title>
        <authorList>
            <person name="Hagestad O.C."/>
            <person name="Hou L."/>
            <person name="Andersen J.H."/>
            <person name="Hansen E.H."/>
            <person name="Altermark B."/>
            <person name="Li C."/>
            <person name="Kuhnert E."/>
            <person name="Cox R.J."/>
            <person name="Crous P.W."/>
            <person name="Spatafora J.W."/>
            <person name="Lail K."/>
            <person name="Amirebrahimi M."/>
            <person name="Lipzen A."/>
            <person name="Pangilinan J."/>
            <person name="Andreopoulos W."/>
            <person name="Hayes R.D."/>
            <person name="Ng V."/>
            <person name="Grigoriev I.V."/>
            <person name="Jackson S.A."/>
            <person name="Sutton T.D.S."/>
            <person name="Dobson A.D.W."/>
            <person name="Rama T."/>
        </authorList>
    </citation>
    <scope>NUCLEOTIDE SEQUENCE</scope>
    <source>
        <strain evidence="4">TRa018bII</strain>
    </source>
</reference>
<dbReference type="PANTHER" id="PTHR41237:SF1">
    <property type="entry name" value="SMALL RIBOSOMAL SUBUNIT PROTEIN BS21M"/>
    <property type="match status" value="1"/>
</dbReference>
<name>A0A9P7YS38_9HELO</name>
<evidence type="ECO:0000256" key="3">
    <source>
        <dbReference type="ARBA" id="ARBA00023274"/>
    </source>
</evidence>
<dbReference type="OrthoDB" id="2501249at2759"/>
<evidence type="ECO:0000256" key="1">
    <source>
        <dbReference type="ARBA" id="ARBA00006640"/>
    </source>
</evidence>
<dbReference type="Proteomes" id="UP000824998">
    <property type="component" value="Unassembled WGS sequence"/>
</dbReference>
<comment type="similarity">
    <text evidence="1">Belongs to the bacterial ribosomal protein bS21 family.</text>
</comment>
<dbReference type="EMBL" id="MU251363">
    <property type="protein sequence ID" value="KAG9238958.1"/>
    <property type="molecule type" value="Genomic_DNA"/>
</dbReference>
<comment type="caution">
    <text evidence="4">The sequence shown here is derived from an EMBL/GenBank/DDBJ whole genome shotgun (WGS) entry which is preliminary data.</text>
</comment>